<keyword evidence="2" id="KW-1185">Reference proteome</keyword>
<dbReference type="EMBL" id="AP017928">
    <property type="protein sequence ID" value="BBA33815.1"/>
    <property type="molecule type" value="Genomic_DNA"/>
</dbReference>
<dbReference type="AlphaFoldDB" id="A0A250KQ75"/>
<organism evidence="1 2">
    <name type="scientific">Methylocaldum marinum</name>
    <dbReference type="NCBI Taxonomy" id="1432792"/>
    <lineage>
        <taxon>Bacteria</taxon>
        <taxon>Pseudomonadati</taxon>
        <taxon>Pseudomonadota</taxon>
        <taxon>Gammaproteobacteria</taxon>
        <taxon>Methylococcales</taxon>
        <taxon>Methylococcaceae</taxon>
        <taxon>Methylocaldum</taxon>
    </lineage>
</organism>
<gene>
    <name evidence="1" type="ORF">sS8_1861</name>
</gene>
<name>A0A250KQ75_9GAMM</name>
<dbReference type="Proteomes" id="UP000266313">
    <property type="component" value="Chromosome"/>
</dbReference>
<proteinExistence type="predicted"/>
<accession>A0A250KQ75</accession>
<protein>
    <submittedName>
        <fullName evidence="1">RHS repeat-associated core domain protein</fullName>
    </submittedName>
</protein>
<dbReference type="KEGG" id="mmai:sS8_1861"/>
<evidence type="ECO:0000313" key="1">
    <source>
        <dbReference type="EMBL" id="BBA33815.1"/>
    </source>
</evidence>
<evidence type="ECO:0000313" key="2">
    <source>
        <dbReference type="Proteomes" id="UP000266313"/>
    </source>
</evidence>
<reference evidence="1 2" key="1">
    <citation type="submission" date="2016-12" db="EMBL/GenBank/DDBJ databases">
        <title>Genome sequencing of Methylocaldum marinum.</title>
        <authorList>
            <person name="Takeuchi M."/>
            <person name="Kamagata Y."/>
            <person name="Hiraoka S."/>
            <person name="Oshima K."/>
            <person name="Hattori M."/>
            <person name="Iwasaki W."/>
        </authorList>
    </citation>
    <scope>NUCLEOTIDE SEQUENCE [LARGE SCALE GENOMIC DNA]</scope>
    <source>
        <strain evidence="1 2">S8</strain>
    </source>
</reference>
<sequence length="57" mass="6612">MCNRGYGYNALYRYTPEGYLGELVNRAAGGTEVSHHMYQYDPLGRRTRGERWGQVLQ</sequence>